<dbReference type="GO" id="GO:0006629">
    <property type="term" value="P:lipid metabolic process"/>
    <property type="evidence" value="ECO:0007669"/>
    <property type="project" value="InterPro"/>
</dbReference>
<name>A0A840A0L4_9CAUL</name>
<dbReference type="InterPro" id="IPR017946">
    <property type="entry name" value="PLC-like_Pdiesterase_TIM-brl"/>
</dbReference>
<comment type="caution">
    <text evidence="1">The sequence shown here is derived from an EMBL/GenBank/DDBJ whole genome shotgun (WGS) entry which is preliminary data.</text>
</comment>
<sequence>MIITAIAAAAAIHAGCDLEKPSGAPGCRQEAVDALKLNDLQAVGTHNSYKQAIAPKQMALLRAVDPKQADGLDYAHPPLAAQLDAGARQVELDLLHDPQGGRYASPLAMKMAPDLPYDLEPLRAPGMKVMHAQDVDYRSSCPRFTECLRQIADWSKAHPDHLPVLVLLNLKEGGLKVPGAVDAPVFDAAAMDAVDAEIRSVFAERDLITPDGIQGDRASLREAVAAGAWPTLKAARGKVMFALDAPPEQVAVYRGQRRSLEGRAMFVNIDETSPAAGYITLNEPQEQAPRIAAAVKAGIIVRTRADADTVEARDGDTARRDAAFASGAQFVSTDYMSPDARFGSYRVELPGGGVARPNPLR</sequence>
<keyword evidence="2" id="KW-1185">Reference proteome</keyword>
<dbReference type="GO" id="GO:0008081">
    <property type="term" value="F:phosphoric diester hydrolase activity"/>
    <property type="evidence" value="ECO:0007669"/>
    <property type="project" value="InterPro"/>
</dbReference>
<gene>
    <name evidence="1" type="ORF">GGQ61_002666</name>
</gene>
<dbReference type="CDD" id="cd08589">
    <property type="entry name" value="PI-PLCc_SaPLC1_like"/>
    <property type="match status" value="1"/>
</dbReference>
<dbReference type="Gene3D" id="3.20.20.190">
    <property type="entry name" value="Phosphatidylinositol (PI) phosphodiesterase"/>
    <property type="match status" value="1"/>
</dbReference>
<dbReference type="SUPFAM" id="SSF51695">
    <property type="entry name" value="PLC-like phosphodiesterases"/>
    <property type="match status" value="1"/>
</dbReference>
<accession>A0A840A0L4</accession>
<reference evidence="1 2" key="1">
    <citation type="submission" date="2020-08" db="EMBL/GenBank/DDBJ databases">
        <title>Genomic Encyclopedia of Type Strains, Phase IV (KMG-IV): sequencing the most valuable type-strain genomes for metagenomic binning, comparative biology and taxonomic classification.</title>
        <authorList>
            <person name="Goeker M."/>
        </authorList>
    </citation>
    <scope>NUCLEOTIDE SEQUENCE [LARGE SCALE GENOMIC DNA]</scope>
    <source>
        <strain evidence="1 2">DSM 21793</strain>
    </source>
</reference>
<dbReference type="EMBL" id="JACIDK010000003">
    <property type="protein sequence ID" value="MBB3891938.1"/>
    <property type="molecule type" value="Genomic_DNA"/>
</dbReference>
<dbReference type="AlphaFoldDB" id="A0A840A0L4"/>
<organism evidence="1 2">
    <name type="scientific">Phenylobacterium haematophilum</name>
    <dbReference type="NCBI Taxonomy" id="98513"/>
    <lineage>
        <taxon>Bacteria</taxon>
        <taxon>Pseudomonadati</taxon>
        <taxon>Pseudomonadota</taxon>
        <taxon>Alphaproteobacteria</taxon>
        <taxon>Caulobacterales</taxon>
        <taxon>Caulobacteraceae</taxon>
        <taxon>Phenylobacterium</taxon>
    </lineage>
</organism>
<evidence type="ECO:0000313" key="2">
    <source>
        <dbReference type="Proteomes" id="UP000530564"/>
    </source>
</evidence>
<evidence type="ECO:0008006" key="3">
    <source>
        <dbReference type="Google" id="ProtNLM"/>
    </source>
</evidence>
<protein>
    <recommendedName>
        <fullName evidence="3">Calcium-dependent phosphoinositide phospholipase C</fullName>
    </recommendedName>
</protein>
<dbReference type="Pfam" id="PF16670">
    <property type="entry name" value="PI-PLC-C1"/>
    <property type="match status" value="1"/>
</dbReference>
<dbReference type="InterPro" id="IPR032075">
    <property type="entry name" value="PI-PLC-C1"/>
</dbReference>
<dbReference type="RefSeq" id="WP_183773473.1">
    <property type="nucleotide sequence ID" value="NZ_JACIDK010000003.1"/>
</dbReference>
<evidence type="ECO:0000313" key="1">
    <source>
        <dbReference type="EMBL" id="MBB3891938.1"/>
    </source>
</evidence>
<proteinExistence type="predicted"/>
<dbReference type="Proteomes" id="UP000530564">
    <property type="component" value="Unassembled WGS sequence"/>
</dbReference>